<keyword evidence="5" id="KW-0963">Cytoplasm</keyword>
<keyword evidence="7" id="KW-1185">Reference proteome</keyword>
<feature type="binding site" evidence="5">
    <location>
        <position position="107"/>
    </location>
    <ligand>
        <name>S-adenosyl-L-methionine</name>
        <dbReference type="ChEBI" id="CHEBI:59789"/>
    </ligand>
</feature>
<dbReference type="GO" id="GO:0005737">
    <property type="term" value="C:cytoplasm"/>
    <property type="evidence" value="ECO:0007669"/>
    <property type="project" value="UniProtKB-SubCell"/>
</dbReference>
<dbReference type="EC" id="2.1.1.177" evidence="5"/>
<dbReference type="NCBIfam" id="NF000989">
    <property type="entry name" value="PRK00103.2-3"/>
    <property type="match status" value="1"/>
</dbReference>
<dbReference type="CDD" id="cd18081">
    <property type="entry name" value="RlmH-like"/>
    <property type="match status" value="1"/>
</dbReference>
<dbReference type="PANTHER" id="PTHR33603">
    <property type="entry name" value="METHYLTRANSFERASE"/>
    <property type="match status" value="1"/>
</dbReference>
<comment type="catalytic activity">
    <reaction evidence="5">
        <text>pseudouridine(1915) in 23S rRNA + S-adenosyl-L-methionine = N(3)-methylpseudouridine(1915) in 23S rRNA + S-adenosyl-L-homocysteine + H(+)</text>
        <dbReference type="Rhea" id="RHEA:42752"/>
        <dbReference type="Rhea" id="RHEA-COMP:10221"/>
        <dbReference type="Rhea" id="RHEA-COMP:10222"/>
        <dbReference type="ChEBI" id="CHEBI:15378"/>
        <dbReference type="ChEBI" id="CHEBI:57856"/>
        <dbReference type="ChEBI" id="CHEBI:59789"/>
        <dbReference type="ChEBI" id="CHEBI:65314"/>
        <dbReference type="ChEBI" id="CHEBI:74486"/>
        <dbReference type="EC" id="2.1.1.177"/>
    </reaction>
</comment>
<evidence type="ECO:0000256" key="5">
    <source>
        <dbReference type="HAMAP-Rule" id="MF_00658"/>
    </source>
</evidence>
<dbReference type="PANTHER" id="PTHR33603:SF1">
    <property type="entry name" value="RIBOSOMAL RNA LARGE SUBUNIT METHYLTRANSFERASE H"/>
    <property type="match status" value="1"/>
</dbReference>
<accession>A0A4Q9VV42</accession>
<keyword evidence="1 5" id="KW-0489">Methyltransferase</keyword>
<protein>
    <recommendedName>
        <fullName evidence="5">Ribosomal RNA large subunit methyltransferase H</fullName>
        <ecNumber evidence="5">2.1.1.177</ecNumber>
    </recommendedName>
    <alternativeName>
        <fullName evidence="5">23S rRNA (pseudouridine1915-N3)-methyltransferase</fullName>
    </alternativeName>
    <alternativeName>
        <fullName evidence="5">23S rRNA m3Psi1915 methyltransferase</fullName>
    </alternativeName>
    <alternativeName>
        <fullName evidence="5">rRNA (pseudouridine-N3-)-methyltransferase RlmH</fullName>
    </alternativeName>
</protein>
<feature type="binding site" evidence="5">
    <location>
        <begin position="126"/>
        <end position="131"/>
    </location>
    <ligand>
        <name>S-adenosyl-L-methionine</name>
        <dbReference type="ChEBI" id="CHEBI:59789"/>
    </ligand>
</feature>
<dbReference type="EMBL" id="SJFN01000005">
    <property type="protein sequence ID" value="TBW39989.1"/>
    <property type="molecule type" value="Genomic_DNA"/>
</dbReference>
<evidence type="ECO:0000256" key="1">
    <source>
        <dbReference type="ARBA" id="ARBA00022603"/>
    </source>
</evidence>
<keyword evidence="5" id="KW-0698">rRNA processing</keyword>
<evidence type="ECO:0000256" key="2">
    <source>
        <dbReference type="ARBA" id="ARBA00022679"/>
    </source>
</evidence>
<dbReference type="InterPro" id="IPR029028">
    <property type="entry name" value="Alpha/beta_knot_MTases"/>
</dbReference>
<evidence type="ECO:0000313" key="7">
    <source>
        <dbReference type="Proteomes" id="UP000292781"/>
    </source>
</evidence>
<proteinExistence type="inferred from homology"/>
<comment type="subunit">
    <text evidence="5">Homodimer.</text>
</comment>
<comment type="caution">
    <text evidence="6">The sequence shown here is derived from an EMBL/GenBank/DDBJ whole genome shotgun (WGS) entry which is preliminary data.</text>
</comment>
<evidence type="ECO:0000313" key="6">
    <source>
        <dbReference type="EMBL" id="TBW39989.1"/>
    </source>
</evidence>
<dbReference type="OrthoDB" id="9806643at2"/>
<gene>
    <name evidence="5 6" type="primary">rlmH</name>
    <name evidence="6" type="ORF">EYW49_04785</name>
</gene>
<comment type="similarity">
    <text evidence="4 5">Belongs to the RNA methyltransferase RlmH family.</text>
</comment>
<dbReference type="InterPro" id="IPR029026">
    <property type="entry name" value="tRNA_m1G_MTases_N"/>
</dbReference>
<feature type="binding site" evidence="5">
    <location>
        <position position="76"/>
    </location>
    <ligand>
        <name>S-adenosyl-L-methionine</name>
        <dbReference type="ChEBI" id="CHEBI:59789"/>
    </ligand>
</feature>
<dbReference type="Proteomes" id="UP000292781">
    <property type="component" value="Unassembled WGS sequence"/>
</dbReference>
<dbReference type="SUPFAM" id="SSF75217">
    <property type="entry name" value="alpha/beta knot"/>
    <property type="match status" value="1"/>
</dbReference>
<dbReference type="AlphaFoldDB" id="A0A4Q9VV42"/>
<evidence type="ECO:0000256" key="4">
    <source>
        <dbReference type="ARBA" id="ARBA00038303"/>
    </source>
</evidence>
<dbReference type="InterPro" id="IPR003742">
    <property type="entry name" value="RlmH-like"/>
</dbReference>
<dbReference type="GO" id="GO:0070038">
    <property type="term" value="F:rRNA (pseudouridine-N3-)-methyltransferase activity"/>
    <property type="evidence" value="ECO:0007669"/>
    <property type="project" value="UniProtKB-UniRule"/>
</dbReference>
<keyword evidence="2 5" id="KW-0808">Transferase</keyword>
<dbReference type="HAMAP" id="MF_00658">
    <property type="entry name" value="23SrRNA_methyltr_H"/>
    <property type="match status" value="1"/>
</dbReference>
<evidence type="ECO:0000256" key="3">
    <source>
        <dbReference type="ARBA" id="ARBA00022691"/>
    </source>
</evidence>
<keyword evidence="3 5" id="KW-0949">S-adenosyl-L-methionine</keyword>
<organism evidence="6 7">
    <name type="scientific">Siculibacillus lacustris</name>
    <dbReference type="NCBI Taxonomy" id="1549641"/>
    <lineage>
        <taxon>Bacteria</taxon>
        <taxon>Pseudomonadati</taxon>
        <taxon>Pseudomonadota</taxon>
        <taxon>Alphaproteobacteria</taxon>
        <taxon>Hyphomicrobiales</taxon>
        <taxon>Ancalomicrobiaceae</taxon>
        <taxon>Siculibacillus</taxon>
    </lineage>
</organism>
<name>A0A4Q9VV42_9HYPH</name>
<comment type="function">
    <text evidence="5">Specifically methylates the pseudouridine at position 1915 (m3Psi1915) in 23S rRNA.</text>
</comment>
<comment type="subcellular location">
    <subcellularLocation>
        <location evidence="5">Cytoplasm</location>
    </subcellularLocation>
</comment>
<dbReference type="Gene3D" id="3.40.1280.10">
    <property type="match status" value="1"/>
</dbReference>
<reference evidence="6 7" key="1">
    <citation type="submission" date="2019-02" db="EMBL/GenBank/DDBJ databases">
        <title>Siculibacillus lacustris gen. nov., sp. nov., a new rosette-forming bacterium isolated from a freshwater crater lake (Lake St. Ana, Romania).</title>
        <authorList>
            <person name="Felfoldi T."/>
            <person name="Marton Z."/>
            <person name="Szabo A."/>
            <person name="Mentes A."/>
            <person name="Boka K."/>
            <person name="Marialigeti K."/>
            <person name="Mathe I."/>
            <person name="Koncz M."/>
            <person name="Schumann P."/>
            <person name="Toth E."/>
        </authorList>
    </citation>
    <scope>NUCLEOTIDE SEQUENCE [LARGE SCALE GENOMIC DNA]</scope>
    <source>
        <strain evidence="6 7">SA-279</strain>
    </source>
</reference>
<sequence>MRVTIGAVGRMKSGPERELLERYLDRAGKLGRTLGIGRVEVREFGESRAARAEDRKAEEAAAILAAVGETGTVIALDEGGTALDSPGFAAWIGARLGGGSDLWLLIGGADGHGEAVRRRADLVLAFGALTWPHQMVRILAAEQIYRATTILAGHPYHRT</sequence>
<dbReference type="PIRSF" id="PIRSF004505">
    <property type="entry name" value="MT_bac"/>
    <property type="match status" value="1"/>
</dbReference>
<dbReference type="RefSeq" id="WP_131306757.1">
    <property type="nucleotide sequence ID" value="NZ_SJFN01000005.1"/>
</dbReference>
<dbReference type="Pfam" id="PF02590">
    <property type="entry name" value="SPOUT_MTase"/>
    <property type="match status" value="1"/>
</dbReference>